<accession>A0ABW6VEY5</accession>
<name>A0ABW6VEY5_MICFU</name>
<sequence>MRPVGTAVAWWAALMAVWSTTLSSTGTAELVTGAACALVAASIPRLLGQSWRPAARWAAWLGPLALAIPADTARLLAVTAPRLLRDRGSAGSLRRLRPPPPGEPAARAAARRALGTAAASAPPGSIVVDWPPGGEPALVHAVTSRPGRLESAVIR</sequence>
<dbReference type="EMBL" id="JBIAXI010000027">
    <property type="protein sequence ID" value="MFF4777919.1"/>
    <property type="molecule type" value="Genomic_DNA"/>
</dbReference>
<dbReference type="RefSeq" id="WP_066946178.1">
    <property type="nucleotide sequence ID" value="NZ_BBYK01000062.1"/>
</dbReference>
<feature type="region of interest" description="Disordered" evidence="1">
    <location>
        <begin position="89"/>
        <end position="114"/>
    </location>
</feature>
<protein>
    <submittedName>
        <fullName evidence="2">Uncharacterized protein</fullName>
    </submittedName>
</protein>
<proteinExistence type="predicted"/>
<evidence type="ECO:0000313" key="2">
    <source>
        <dbReference type="EMBL" id="MFF4777919.1"/>
    </source>
</evidence>
<evidence type="ECO:0000313" key="3">
    <source>
        <dbReference type="Proteomes" id="UP001602119"/>
    </source>
</evidence>
<comment type="caution">
    <text evidence="2">The sequence shown here is derived from an EMBL/GenBank/DDBJ whole genome shotgun (WGS) entry which is preliminary data.</text>
</comment>
<evidence type="ECO:0000256" key="1">
    <source>
        <dbReference type="SAM" id="MobiDB-lite"/>
    </source>
</evidence>
<keyword evidence="3" id="KW-1185">Reference proteome</keyword>
<feature type="compositionally biased region" description="Low complexity" evidence="1">
    <location>
        <begin position="104"/>
        <end position="114"/>
    </location>
</feature>
<gene>
    <name evidence="2" type="ORF">ACFY05_34350</name>
</gene>
<dbReference type="Proteomes" id="UP001602119">
    <property type="component" value="Unassembled WGS sequence"/>
</dbReference>
<reference evidence="2 3" key="1">
    <citation type="submission" date="2024-10" db="EMBL/GenBank/DDBJ databases">
        <title>The Natural Products Discovery Center: Release of the First 8490 Sequenced Strains for Exploring Actinobacteria Biosynthetic Diversity.</title>
        <authorList>
            <person name="Kalkreuter E."/>
            <person name="Kautsar S.A."/>
            <person name="Yang D."/>
            <person name="Bader C.D."/>
            <person name="Teijaro C.N."/>
            <person name="Fluegel L."/>
            <person name="Davis C.M."/>
            <person name="Simpson J.R."/>
            <person name="Lauterbach L."/>
            <person name="Steele A.D."/>
            <person name="Gui C."/>
            <person name="Meng S."/>
            <person name="Li G."/>
            <person name="Viehrig K."/>
            <person name="Ye F."/>
            <person name="Su P."/>
            <person name="Kiefer A.F."/>
            <person name="Nichols A."/>
            <person name="Cepeda A.J."/>
            <person name="Yan W."/>
            <person name="Fan B."/>
            <person name="Jiang Y."/>
            <person name="Adhikari A."/>
            <person name="Zheng C.-J."/>
            <person name="Schuster L."/>
            <person name="Cowan T.M."/>
            <person name="Smanski M.J."/>
            <person name="Chevrette M.G."/>
            <person name="De Carvalho L.P.S."/>
            <person name="Shen B."/>
        </authorList>
    </citation>
    <scope>NUCLEOTIDE SEQUENCE [LARGE SCALE GENOMIC DNA]</scope>
    <source>
        <strain evidence="2 3">NPDC001281</strain>
    </source>
</reference>
<organism evidence="2 3">
    <name type="scientific">Microtetraspora fusca</name>
    <dbReference type="NCBI Taxonomy" id="1997"/>
    <lineage>
        <taxon>Bacteria</taxon>
        <taxon>Bacillati</taxon>
        <taxon>Actinomycetota</taxon>
        <taxon>Actinomycetes</taxon>
        <taxon>Streptosporangiales</taxon>
        <taxon>Streptosporangiaceae</taxon>
        <taxon>Microtetraspora</taxon>
    </lineage>
</organism>